<evidence type="ECO:0000259" key="3">
    <source>
        <dbReference type="Pfam" id="PF03713"/>
    </source>
</evidence>
<gene>
    <name evidence="4" type="ORF">DYI37_11835</name>
</gene>
<reference evidence="4 5" key="1">
    <citation type="submission" date="2018-08" db="EMBL/GenBank/DDBJ databases">
        <title>Fulvimarina sp. 85, whole genome shotgun sequence.</title>
        <authorList>
            <person name="Tuo L."/>
        </authorList>
    </citation>
    <scope>NUCLEOTIDE SEQUENCE [LARGE SCALE GENOMIC DNA]</scope>
    <source>
        <strain evidence="4 5">85</strain>
    </source>
</reference>
<feature type="compositionally biased region" description="Low complexity" evidence="1">
    <location>
        <begin position="66"/>
        <end position="84"/>
    </location>
</feature>
<evidence type="ECO:0000256" key="2">
    <source>
        <dbReference type="SAM" id="SignalP"/>
    </source>
</evidence>
<organism evidence="4 5">
    <name type="scientific">Fulvimarina endophytica</name>
    <dbReference type="NCBI Taxonomy" id="2293836"/>
    <lineage>
        <taxon>Bacteria</taxon>
        <taxon>Pseudomonadati</taxon>
        <taxon>Pseudomonadota</taxon>
        <taxon>Alphaproteobacteria</taxon>
        <taxon>Hyphomicrobiales</taxon>
        <taxon>Aurantimonadaceae</taxon>
        <taxon>Fulvimarina</taxon>
    </lineage>
</organism>
<feature type="chain" id="PRO_5016968848" evidence="2">
    <location>
        <begin position="24"/>
        <end position="173"/>
    </location>
</feature>
<dbReference type="Proteomes" id="UP000264310">
    <property type="component" value="Unassembled WGS sequence"/>
</dbReference>
<feature type="region of interest" description="Disordered" evidence="1">
    <location>
        <begin position="41"/>
        <end position="89"/>
    </location>
</feature>
<dbReference type="RefSeq" id="WP_116683412.1">
    <property type="nucleotide sequence ID" value="NZ_QURL01000004.1"/>
</dbReference>
<dbReference type="OrthoDB" id="517560at2"/>
<dbReference type="AlphaFoldDB" id="A0A371X395"/>
<dbReference type="PANTHER" id="PTHR36933:SF1">
    <property type="entry name" value="SLL0788 PROTEIN"/>
    <property type="match status" value="1"/>
</dbReference>
<evidence type="ECO:0000256" key="1">
    <source>
        <dbReference type="SAM" id="MobiDB-lite"/>
    </source>
</evidence>
<feature type="domain" description="DUF305" evidence="3">
    <location>
        <begin position="82"/>
        <end position="168"/>
    </location>
</feature>
<dbReference type="InterPro" id="IPR012347">
    <property type="entry name" value="Ferritin-like"/>
</dbReference>
<evidence type="ECO:0000313" key="5">
    <source>
        <dbReference type="Proteomes" id="UP000264310"/>
    </source>
</evidence>
<dbReference type="Pfam" id="PF03713">
    <property type="entry name" value="DUF305"/>
    <property type="match status" value="1"/>
</dbReference>
<protein>
    <submittedName>
        <fullName evidence="4">DUF305 domain-containing protein</fullName>
    </submittedName>
</protein>
<accession>A0A371X395</accession>
<keyword evidence="2" id="KW-0732">Signal</keyword>
<feature type="signal peptide" evidence="2">
    <location>
        <begin position="1"/>
        <end position="23"/>
    </location>
</feature>
<sequence length="173" mass="18099">MKTPILFASGLAALIAMQGAAAAQSRDGDFQLPQSCLSNSAGAPMAMDHSAMGHGQMHGGDGSMPATAETGTAGHAGHADSGTAQPEAPEHVRENMRLMAITMSAMEQGMANENADIAFACGMIAHHQAAIDMAEVQLRYGTDGKMRDLAQEIIEAQTGEIETMKAWLQSRTD</sequence>
<dbReference type="EMBL" id="QURL01000004">
    <property type="protein sequence ID" value="RFC63683.1"/>
    <property type="molecule type" value="Genomic_DNA"/>
</dbReference>
<comment type="caution">
    <text evidence="4">The sequence shown here is derived from an EMBL/GenBank/DDBJ whole genome shotgun (WGS) entry which is preliminary data.</text>
</comment>
<dbReference type="Gene3D" id="1.20.1260.10">
    <property type="match status" value="1"/>
</dbReference>
<name>A0A371X395_9HYPH</name>
<dbReference type="InterPro" id="IPR005183">
    <property type="entry name" value="DUF305_CopM-like"/>
</dbReference>
<dbReference type="PANTHER" id="PTHR36933">
    <property type="entry name" value="SLL0788 PROTEIN"/>
    <property type="match status" value="1"/>
</dbReference>
<keyword evidence="5" id="KW-1185">Reference proteome</keyword>
<proteinExistence type="predicted"/>
<evidence type="ECO:0000313" key="4">
    <source>
        <dbReference type="EMBL" id="RFC63683.1"/>
    </source>
</evidence>